<comment type="caution">
    <text evidence="1">The sequence shown here is derived from an EMBL/GenBank/DDBJ whole genome shotgun (WGS) entry which is preliminary data.</text>
</comment>
<dbReference type="RefSeq" id="WP_227310775.1">
    <property type="nucleotide sequence ID" value="NZ_JAESVA010000021.1"/>
</dbReference>
<proteinExistence type="predicted"/>
<dbReference type="InterPro" id="IPR006881">
    <property type="entry name" value="RepA_C"/>
</dbReference>
<evidence type="ECO:0000313" key="1">
    <source>
        <dbReference type="EMBL" id="MCB8884033.1"/>
    </source>
</evidence>
<dbReference type="AlphaFoldDB" id="A0A963Z8Y2"/>
<sequence>MGKVHQLILSKGIDEAKAQTADKLERQCVETAFAVMSDEQQRIGIMHAGFAMTALPHKAIDETIWVRQGNNIKLRLESGMDADDKVVGLPFGAIARIILLYLQTEAVKTKSRDIELGRSMNHWLTTMGIDNGGKTYKLVREQSRRLSLCRLTFYRVTDEATIITNGSFVRDAILPSRDTDQLQFWREAVRLDEGFFQSLIDHPLPVREAAIREIGHRSMALDIYVWLAYRLHQLSKPTAITWKALHDQFGGGYQHVRQFKAKFKEPLALALAAYPEAILEAGDAGLKLYPSPPAVAERRLGGVTRVRT</sequence>
<dbReference type="EMBL" id="JAESVA010000021">
    <property type="protein sequence ID" value="MCB8884033.1"/>
    <property type="molecule type" value="Genomic_DNA"/>
</dbReference>
<accession>A0A963Z8Y2</accession>
<evidence type="ECO:0000313" key="2">
    <source>
        <dbReference type="Proteomes" id="UP000721844"/>
    </source>
</evidence>
<protein>
    <submittedName>
        <fullName evidence="1">Pirin</fullName>
    </submittedName>
</protein>
<organism evidence="1 2">
    <name type="scientific">Acidisoma cellulosilyticum</name>
    <dbReference type="NCBI Taxonomy" id="2802395"/>
    <lineage>
        <taxon>Bacteria</taxon>
        <taxon>Pseudomonadati</taxon>
        <taxon>Pseudomonadota</taxon>
        <taxon>Alphaproteobacteria</taxon>
        <taxon>Acetobacterales</taxon>
        <taxon>Acidocellaceae</taxon>
        <taxon>Acidisoma</taxon>
    </lineage>
</organism>
<gene>
    <name evidence="1" type="ORF">ACELLULO517_27610</name>
</gene>
<dbReference type="Pfam" id="PF04796">
    <property type="entry name" value="RepA_C"/>
    <property type="match status" value="1"/>
</dbReference>
<name>A0A963Z8Y2_9PROT</name>
<dbReference type="Proteomes" id="UP000721844">
    <property type="component" value="Unassembled WGS sequence"/>
</dbReference>
<reference evidence="1 2" key="1">
    <citation type="journal article" date="2021" name="Microorganisms">
        <title>Acidisoma silvae sp. nov. and Acidisomacellulosilytica sp. nov., Two Acidophilic Bacteria Isolated from Decaying Wood, Hydrolyzing Cellulose and Producing Poly-3-hydroxybutyrate.</title>
        <authorList>
            <person name="Mieszkin S."/>
            <person name="Pouder E."/>
            <person name="Uroz S."/>
            <person name="Simon-Colin C."/>
            <person name="Alain K."/>
        </authorList>
    </citation>
    <scope>NUCLEOTIDE SEQUENCE [LARGE SCALE GENOMIC DNA]</scope>
    <source>
        <strain evidence="1 2">HW T5.17</strain>
    </source>
</reference>
<keyword evidence="2" id="KW-1185">Reference proteome</keyword>